<proteinExistence type="predicted"/>
<dbReference type="Proteomes" id="UP001177260">
    <property type="component" value="Unassembled WGS sequence"/>
</dbReference>
<keyword evidence="2" id="KW-1185">Reference proteome</keyword>
<organism evidence="1 2">
    <name type="scientific">Aspergillus melleus</name>
    <dbReference type="NCBI Taxonomy" id="138277"/>
    <lineage>
        <taxon>Eukaryota</taxon>
        <taxon>Fungi</taxon>
        <taxon>Dikarya</taxon>
        <taxon>Ascomycota</taxon>
        <taxon>Pezizomycotina</taxon>
        <taxon>Eurotiomycetes</taxon>
        <taxon>Eurotiomycetidae</taxon>
        <taxon>Eurotiales</taxon>
        <taxon>Aspergillaceae</taxon>
        <taxon>Aspergillus</taxon>
        <taxon>Aspergillus subgen. Circumdati</taxon>
    </lineage>
</organism>
<comment type="caution">
    <text evidence="1">The sequence shown here is derived from an EMBL/GenBank/DDBJ whole genome shotgun (WGS) entry which is preliminary data.</text>
</comment>
<accession>A0ACC3B586</accession>
<sequence>MNDTGAHPGVRNLLARFENSQSNTTSPPDRGRSPVDSENSGSARPLSKVRASFVAVDGSQSPVAGLRKTSGRSDSPAAPLRVRSFNSDDVPSLKSPLSASPTGSGFPMEQTAMENGNESKDTGSQEPSEFPAVVVEEGLKSPVKEAVSSYNKENKPVSEPAAPASLAASPSKTTKTVTKRPSAIQVGKAASTNKLAPKPTPATGPRSSAQPRTPTSPAKTANEKTRTARSPKPPTTAANQAPTHKSSRASLNPATTRATTTTRPVRASMPAREATKAGVSDASRTTKPRSRSPAKSTRLPPSATAPSLSSGANKSGTTGTATSRLSRKPSTLKSAKSGTQQRATTPTASSVRKSSRPSPPSGGERPPSRVSNGSSKPVDEGFLARMMRPTASSASKTHEKVDVKSPPRTSKPTRAPVKKVASKAEIRAPRAAKSVEKPQPTPVEKANDALQKKISTEPVIKEEATGVVSAEPQAEPPKPFEPTVDSQEKPAEAPVEPSTESTVEEQPAETPAEAPAEAPAETPAEPSVVAADSDEPAVEASTEKHVEQPTEPLVEQTTDVAQSATEENDASLTEPTEVSVPVDLEENNSQAESKEAVEPAVPEHTETDKPTSDLVESTPESKDTDEIDIAKLSLT</sequence>
<evidence type="ECO:0000313" key="1">
    <source>
        <dbReference type="EMBL" id="KAK1145365.1"/>
    </source>
</evidence>
<name>A0ACC3B586_9EURO</name>
<dbReference type="EMBL" id="JAOPJF010000024">
    <property type="protein sequence ID" value="KAK1145365.1"/>
    <property type="molecule type" value="Genomic_DNA"/>
</dbReference>
<reference evidence="1 2" key="1">
    <citation type="journal article" date="2023" name="ACS Omega">
        <title>Identification of the Neoaspergillic Acid Biosynthesis Gene Cluster by Establishing an In Vitro CRISPR-Ribonucleoprotein Genetic System in Aspergillus melleus.</title>
        <authorList>
            <person name="Yuan B."/>
            <person name="Grau M.F."/>
            <person name="Murata R.M."/>
            <person name="Torok T."/>
            <person name="Venkateswaran K."/>
            <person name="Stajich J.E."/>
            <person name="Wang C.C.C."/>
        </authorList>
    </citation>
    <scope>NUCLEOTIDE SEQUENCE [LARGE SCALE GENOMIC DNA]</scope>
    <source>
        <strain evidence="1 2">IMV 1140</strain>
    </source>
</reference>
<evidence type="ECO:0000313" key="2">
    <source>
        <dbReference type="Proteomes" id="UP001177260"/>
    </source>
</evidence>
<gene>
    <name evidence="1" type="ORF">N8T08_004240</name>
</gene>
<protein>
    <submittedName>
        <fullName evidence="1">Uncharacterized protein</fullName>
    </submittedName>
</protein>